<keyword evidence="2" id="KW-0805">Transcription regulation</keyword>
<reference evidence="7" key="1">
    <citation type="submission" date="2016-10" db="EMBL/GenBank/DDBJ databases">
        <authorList>
            <person name="de Groot N.N."/>
        </authorList>
    </citation>
    <scope>NUCLEOTIDE SEQUENCE [LARGE SCALE GENOMIC DNA]</scope>
    <source>
        <strain evidence="7">ATCC 20501</strain>
    </source>
</reference>
<accession>A0A1I1W9U3</accession>
<dbReference type="InterPro" id="IPR007627">
    <property type="entry name" value="RNA_pol_sigma70_r2"/>
</dbReference>
<gene>
    <name evidence="7" type="ORF">SAMN02982929_05179</name>
    <name evidence="8" type="ORF">SAMN05216506_107153</name>
</gene>
<dbReference type="InterPro" id="IPR039425">
    <property type="entry name" value="RNA_pol_sigma-70-like"/>
</dbReference>
<dbReference type="GO" id="GO:0006352">
    <property type="term" value="P:DNA-templated transcription initiation"/>
    <property type="evidence" value="ECO:0007669"/>
    <property type="project" value="InterPro"/>
</dbReference>
<dbReference type="Proteomes" id="UP000199690">
    <property type="component" value="Unassembled WGS sequence"/>
</dbReference>
<proteinExistence type="inferred from homology"/>
<dbReference type="InterPro" id="IPR014284">
    <property type="entry name" value="RNA_pol_sigma-70_dom"/>
</dbReference>
<dbReference type="PANTHER" id="PTHR43133:SF8">
    <property type="entry name" value="RNA POLYMERASE SIGMA FACTOR HI_1459-RELATED"/>
    <property type="match status" value="1"/>
</dbReference>
<dbReference type="Proteomes" id="UP000236729">
    <property type="component" value="Unassembled WGS sequence"/>
</dbReference>
<keyword evidence="3" id="KW-0731">Sigma factor</keyword>
<keyword evidence="5" id="KW-0804">Transcription</keyword>
<reference evidence="9 10" key="2">
    <citation type="submission" date="2016-10" db="EMBL/GenBank/DDBJ databases">
        <authorList>
            <person name="Varghese N."/>
            <person name="Submissions S."/>
        </authorList>
    </citation>
    <scope>NUCLEOTIDE SEQUENCE [LARGE SCALE GENOMIC DNA]</scope>
    <source>
        <strain evidence="10">ATCC 20501</strain>
        <strain evidence="8 9">CGMCC 4.3529</strain>
    </source>
</reference>
<name>A0A1H6DY19_9PSEU</name>
<dbReference type="GO" id="GO:0003677">
    <property type="term" value="F:DNA binding"/>
    <property type="evidence" value="ECO:0007669"/>
    <property type="project" value="UniProtKB-KW"/>
</dbReference>
<evidence type="ECO:0000256" key="4">
    <source>
        <dbReference type="ARBA" id="ARBA00023125"/>
    </source>
</evidence>
<evidence type="ECO:0000256" key="3">
    <source>
        <dbReference type="ARBA" id="ARBA00023082"/>
    </source>
</evidence>
<dbReference type="NCBIfam" id="TIGR02937">
    <property type="entry name" value="sigma70-ECF"/>
    <property type="match status" value="1"/>
</dbReference>
<dbReference type="GO" id="GO:0016987">
    <property type="term" value="F:sigma factor activity"/>
    <property type="evidence" value="ECO:0007669"/>
    <property type="project" value="UniProtKB-KW"/>
</dbReference>
<evidence type="ECO:0000256" key="5">
    <source>
        <dbReference type="ARBA" id="ARBA00023163"/>
    </source>
</evidence>
<keyword evidence="4" id="KW-0238">DNA-binding</keyword>
<dbReference type="InterPro" id="IPR036388">
    <property type="entry name" value="WH-like_DNA-bd_sf"/>
</dbReference>
<dbReference type="InterPro" id="IPR013325">
    <property type="entry name" value="RNA_pol_sigma_r2"/>
</dbReference>
<dbReference type="EMBL" id="FOME01000007">
    <property type="protein sequence ID" value="SFD89800.1"/>
    <property type="molecule type" value="Genomic_DNA"/>
</dbReference>
<dbReference type="RefSeq" id="WP_093354143.1">
    <property type="nucleotide sequence ID" value="NZ_FNVB01000008.1"/>
</dbReference>
<sequence length="194" mass="21298">MHEVGETGAAAVLLHRAASGDQQAWRELVDRNAPVVWGVSRAFSANAADAEDICQATWLLLAENLERLRDPESLSAWLVTTARRESLRLHRARQRESPVGLDAEALLGAEHAEAPEHKVLRAWTSSRLAQSFAELPQRCQQLLRVLAVAPEASYAQVSEALGWPRGTIGPKKSRCLAELRRRMLAGDVPEEVAG</sequence>
<dbReference type="InterPro" id="IPR013324">
    <property type="entry name" value="RNA_pol_sigma_r3/r4-like"/>
</dbReference>
<comment type="similarity">
    <text evidence="1">Belongs to the sigma-70 factor family. ECF subfamily.</text>
</comment>
<evidence type="ECO:0000313" key="9">
    <source>
        <dbReference type="Proteomes" id="UP000199690"/>
    </source>
</evidence>
<keyword evidence="9" id="KW-1185">Reference proteome</keyword>
<accession>A0A1H6DY19</accession>
<evidence type="ECO:0000256" key="2">
    <source>
        <dbReference type="ARBA" id="ARBA00023015"/>
    </source>
</evidence>
<dbReference type="AlphaFoldDB" id="A0A1H6DY19"/>
<dbReference type="SUPFAM" id="SSF88659">
    <property type="entry name" value="Sigma3 and sigma4 domains of RNA polymerase sigma factors"/>
    <property type="match status" value="1"/>
</dbReference>
<evidence type="ECO:0000256" key="1">
    <source>
        <dbReference type="ARBA" id="ARBA00010641"/>
    </source>
</evidence>
<dbReference type="Gene3D" id="1.10.1740.10">
    <property type="match status" value="1"/>
</dbReference>
<protein>
    <submittedName>
        <fullName evidence="7">RNA polymerase sigma factor, sigma-70 family</fullName>
    </submittedName>
</protein>
<evidence type="ECO:0000313" key="8">
    <source>
        <dbReference type="EMBL" id="SFD89800.1"/>
    </source>
</evidence>
<dbReference type="SMR" id="A0A1H6DY19"/>
<organism evidence="7 10">
    <name type="scientific">Saccharopolyspora kobensis</name>
    <dbReference type="NCBI Taxonomy" id="146035"/>
    <lineage>
        <taxon>Bacteria</taxon>
        <taxon>Bacillati</taxon>
        <taxon>Actinomycetota</taxon>
        <taxon>Actinomycetes</taxon>
        <taxon>Pseudonocardiales</taxon>
        <taxon>Pseudonocardiaceae</taxon>
        <taxon>Saccharopolyspora</taxon>
    </lineage>
</organism>
<feature type="domain" description="RNA polymerase sigma-70 region 2" evidence="6">
    <location>
        <begin position="28"/>
        <end position="95"/>
    </location>
</feature>
<dbReference type="Gene3D" id="1.10.10.10">
    <property type="entry name" value="Winged helix-like DNA-binding domain superfamily/Winged helix DNA-binding domain"/>
    <property type="match status" value="1"/>
</dbReference>
<dbReference type="PANTHER" id="PTHR43133">
    <property type="entry name" value="RNA POLYMERASE ECF-TYPE SIGMA FACTO"/>
    <property type="match status" value="1"/>
</dbReference>
<evidence type="ECO:0000259" key="6">
    <source>
        <dbReference type="Pfam" id="PF04542"/>
    </source>
</evidence>
<dbReference type="EMBL" id="FNVB01000008">
    <property type="protein sequence ID" value="SEG90240.1"/>
    <property type="molecule type" value="Genomic_DNA"/>
</dbReference>
<dbReference type="Pfam" id="PF04542">
    <property type="entry name" value="Sigma70_r2"/>
    <property type="match status" value="1"/>
</dbReference>
<evidence type="ECO:0000313" key="10">
    <source>
        <dbReference type="Proteomes" id="UP000236729"/>
    </source>
</evidence>
<evidence type="ECO:0000313" key="7">
    <source>
        <dbReference type="EMBL" id="SEG90240.1"/>
    </source>
</evidence>
<dbReference type="SUPFAM" id="SSF88946">
    <property type="entry name" value="Sigma2 domain of RNA polymerase sigma factors"/>
    <property type="match status" value="1"/>
</dbReference>